<name>A0A0K8MB79_9PROT</name>
<evidence type="ECO:0000259" key="10">
    <source>
        <dbReference type="Pfam" id="PF10150"/>
    </source>
</evidence>
<evidence type="ECO:0000256" key="5">
    <source>
        <dbReference type="ARBA" id="ARBA00022759"/>
    </source>
</evidence>
<feature type="compositionally biased region" description="Basic residues" evidence="9">
    <location>
        <begin position="628"/>
        <end position="643"/>
    </location>
</feature>
<dbReference type="EMBL" id="BBVC01000004">
    <property type="protein sequence ID" value="GAO97438.1"/>
    <property type="molecule type" value="Genomic_DNA"/>
</dbReference>
<feature type="compositionally biased region" description="Basic and acidic residues" evidence="9">
    <location>
        <begin position="594"/>
        <end position="604"/>
    </location>
</feature>
<dbReference type="GO" id="GO:0003723">
    <property type="term" value="F:RNA binding"/>
    <property type="evidence" value="ECO:0007669"/>
    <property type="project" value="UniProtKB-KW"/>
</dbReference>
<keyword evidence="8" id="KW-0694">RNA-binding</keyword>
<feature type="compositionally biased region" description="Polar residues" evidence="9">
    <location>
        <begin position="712"/>
        <end position="740"/>
    </location>
</feature>
<gene>
    <name evidence="12" type="primary">rne_1</name>
    <name evidence="12" type="ORF">Cva_00070</name>
</gene>
<comment type="cofactor">
    <cofactor evidence="1">
        <name>Mg(2+)</name>
        <dbReference type="ChEBI" id="CHEBI:18420"/>
    </cofactor>
</comment>
<dbReference type="GO" id="GO:0046872">
    <property type="term" value="F:metal ion binding"/>
    <property type="evidence" value="ECO:0007669"/>
    <property type="project" value="UniProtKB-KW"/>
</dbReference>
<keyword evidence="7" id="KW-0460">Magnesium</keyword>
<feature type="compositionally biased region" description="Polar residues" evidence="9">
    <location>
        <begin position="581"/>
        <end position="590"/>
    </location>
</feature>
<feature type="region of interest" description="Disordered" evidence="9">
    <location>
        <begin position="572"/>
        <end position="655"/>
    </location>
</feature>
<keyword evidence="6" id="KW-0378">Hydrolase</keyword>
<dbReference type="STRING" id="1629334.Cva_00070"/>
<dbReference type="PANTHER" id="PTHR30001">
    <property type="entry name" value="RIBONUCLEASE"/>
    <property type="match status" value="1"/>
</dbReference>
<feature type="region of interest" description="Disordered" evidence="9">
    <location>
        <begin position="110"/>
        <end position="137"/>
    </location>
</feature>
<dbReference type="GO" id="GO:0016787">
    <property type="term" value="F:hydrolase activity"/>
    <property type="evidence" value="ECO:0007669"/>
    <property type="project" value="UniProtKB-KW"/>
</dbReference>
<dbReference type="GO" id="GO:0004519">
    <property type="term" value="F:endonuclease activity"/>
    <property type="evidence" value="ECO:0007669"/>
    <property type="project" value="UniProtKB-KW"/>
</dbReference>
<evidence type="ECO:0000256" key="1">
    <source>
        <dbReference type="ARBA" id="ARBA00001946"/>
    </source>
</evidence>
<feature type="region of interest" description="Disordered" evidence="9">
    <location>
        <begin position="669"/>
        <end position="766"/>
    </location>
</feature>
<feature type="compositionally biased region" description="Basic and acidic residues" evidence="9">
    <location>
        <begin position="702"/>
        <end position="711"/>
    </location>
</feature>
<feature type="compositionally biased region" description="Low complexity" evidence="9">
    <location>
        <begin position="605"/>
        <end position="625"/>
    </location>
</feature>
<feature type="compositionally biased region" description="Basic and acidic residues" evidence="9">
    <location>
        <begin position="112"/>
        <end position="125"/>
    </location>
</feature>
<keyword evidence="4" id="KW-0479">Metal-binding</keyword>
<feature type="domain" description="RNA-binding protein AU-1/Ribonuclease E/G" evidence="10">
    <location>
        <begin position="203"/>
        <end position="474"/>
    </location>
</feature>
<keyword evidence="5" id="KW-0255">Endonuclease</keyword>
<dbReference type="InterPro" id="IPR048583">
    <property type="entry name" value="RNase_E_G_thioredoxin-like"/>
</dbReference>
<evidence type="ECO:0000256" key="4">
    <source>
        <dbReference type="ARBA" id="ARBA00022723"/>
    </source>
</evidence>
<evidence type="ECO:0000256" key="2">
    <source>
        <dbReference type="ARBA" id="ARBA00022490"/>
    </source>
</evidence>
<evidence type="ECO:0000259" key="11">
    <source>
        <dbReference type="Pfam" id="PF20833"/>
    </source>
</evidence>
<evidence type="ECO:0000256" key="7">
    <source>
        <dbReference type="ARBA" id="ARBA00022842"/>
    </source>
</evidence>
<dbReference type="Gene3D" id="2.40.50.140">
    <property type="entry name" value="Nucleic acid-binding proteins"/>
    <property type="match status" value="1"/>
</dbReference>
<dbReference type="Proteomes" id="UP000036771">
    <property type="component" value="Unassembled WGS sequence"/>
</dbReference>
<keyword evidence="2" id="KW-0963">Cytoplasm</keyword>
<proteinExistence type="predicted"/>
<dbReference type="Gene3D" id="3.40.1260.20">
    <property type="entry name" value="Ribonuclease E, catalytic domain"/>
    <property type="match status" value="1"/>
</dbReference>
<dbReference type="Pfam" id="PF20833">
    <property type="entry name" value="RNase_E_G_Thio"/>
    <property type="match status" value="1"/>
</dbReference>
<dbReference type="AlphaFoldDB" id="A0A0K8MB79"/>
<accession>A0A0K8MB79</accession>
<feature type="compositionally biased region" description="Basic and acidic residues" evidence="9">
    <location>
        <begin position="741"/>
        <end position="758"/>
    </location>
</feature>
<sequence>MTKRMIIDATHSEETRVALISEKNRLIDFDFESATKLTVKGNVYLAKIARVEPSLQAAFVDYGGNRHGFLAFSEIHPDYFRIPVSDREALKEEMNKASLEEHAEEIILPAQEEQKSFKDEEKATEEGDEKQEESEESAFEMPIAILGGEAPLNDDDELTSPKRPLLHQMYKIQEVIHKNQILLVQVVKEERGGKGAALTTFLSIAGRYSVLMPNSPRSGGISRKISNANDRMRLKKVLEELAIPEGMGLIIRTAGHERTKTEIKRDAEFLMRAWNGIRDLTLQSIAPALIYEEDDIIKRAIRDLYAKDVDEVHVEGEEGYKSARSFMKTLMPSHVKRVHHYKDLQLSLFHKFKVEVQIDEMHNPVVHLPSGGSIVIHPTEALVSIDINSGRSTRERHIEETAVKTNLEAADEIARQVRLRDLAGLIVIDFIDMEDHRHIMSVERRLREAFRNDRARIQMGKIGPFGLLELSRQRLRPSILETSAHPCLHCNGTGYVRSTESTSLYILRVIEEEALSGKVSEFQIHIPILVAFYLLNAKREHLQKMETRLQVKVFVEGDDSLMGSNYRITRLKRRNEDNTDSNKTTALQPISSERSSHSREDSQRPGETVTPSSSSETTPSTGVSPNNRGRHRRSRQRYNKNRAGHPSDNITTSTPSIIEAVPLQETENLNQEEQKEIPPQNHETTTNKRRHRSRRGRHFHKREQFPQKENEGTQPEASPSSSTQKNTSETSPQNQPLTQDLSEHSPTETVSKKKDSMVEKTSQLMR</sequence>
<reference evidence="12 13" key="1">
    <citation type="submission" date="2015-03" db="EMBL/GenBank/DDBJ databases">
        <title>Caedibacter varicaedens, whole genome shotgun sequence.</title>
        <authorList>
            <person name="Suzuki H."/>
            <person name="Dapper A.L."/>
            <person name="Gibson A.K."/>
            <person name="Jackson C."/>
            <person name="Lee H."/>
            <person name="Pejaver V.R."/>
            <person name="Doak T."/>
            <person name="Lynch M."/>
        </authorList>
    </citation>
    <scope>NUCLEOTIDE SEQUENCE [LARGE SCALE GENOMIC DNA]</scope>
</reference>
<dbReference type="GO" id="GO:0006364">
    <property type="term" value="P:rRNA processing"/>
    <property type="evidence" value="ECO:0007669"/>
    <property type="project" value="TreeGrafter"/>
</dbReference>
<dbReference type="OrthoDB" id="9804278at2"/>
<evidence type="ECO:0000313" key="13">
    <source>
        <dbReference type="Proteomes" id="UP000036771"/>
    </source>
</evidence>
<dbReference type="SUPFAM" id="SSF50249">
    <property type="entry name" value="Nucleic acid-binding proteins"/>
    <property type="match status" value="1"/>
</dbReference>
<keyword evidence="3" id="KW-0540">Nuclease</keyword>
<keyword evidence="13" id="KW-1185">Reference proteome</keyword>
<evidence type="ECO:0000256" key="9">
    <source>
        <dbReference type="SAM" id="MobiDB-lite"/>
    </source>
</evidence>
<evidence type="ECO:0000256" key="3">
    <source>
        <dbReference type="ARBA" id="ARBA00022722"/>
    </source>
</evidence>
<evidence type="ECO:0000256" key="6">
    <source>
        <dbReference type="ARBA" id="ARBA00022801"/>
    </source>
</evidence>
<dbReference type="InterPro" id="IPR004659">
    <property type="entry name" value="RNase_E/G"/>
</dbReference>
<dbReference type="GO" id="GO:0005737">
    <property type="term" value="C:cytoplasm"/>
    <property type="evidence" value="ECO:0007669"/>
    <property type="project" value="TreeGrafter"/>
</dbReference>
<dbReference type="CDD" id="cd04453">
    <property type="entry name" value="S1_RNase_E"/>
    <property type="match status" value="1"/>
</dbReference>
<dbReference type="InterPro" id="IPR012340">
    <property type="entry name" value="NA-bd_OB-fold"/>
</dbReference>
<evidence type="ECO:0000256" key="8">
    <source>
        <dbReference type="ARBA" id="ARBA00022884"/>
    </source>
</evidence>
<feature type="domain" description="RNase E/G thioredoxin-like" evidence="11">
    <location>
        <begin position="486"/>
        <end position="570"/>
    </location>
</feature>
<protein>
    <submittedName>
        <fullName evidence="12">Ribonuclease E</fullName>
    </submittedName>
</protein>
<dbReference type="Pfam" id="PF10150">
    <property type="entry name" value="RNase_E_G"/>
    <property type="match status" value="1"/>
</dbReference>
<comment type="caution">
    <text evidence="12">The sequence shown here is derived from an EMBL/GenBank/DDBJ whole genome shotgun (WGS) entry which is preliminary data.</text>
</comment>
<evidence type="ECO:0000313" key="12">
    <source>
        <dbReference type="EMBL" id="GAO97438.1"/>
    </source>
</evidence>
<organism evidence="12 13">
    <name type="scientific">Caedimonas varicaedens</name>
    <dbReference type="NCBI Taxonomy" id="1629334"/>
    <lineage>
        <taxon>Bacteria</taxon>
        <taxon>Pseudomonadati</taxon>
        <taxon>Pseudomonadota</taxon>
        <taxon>Alphaproteobacteria</taxon>
        <taxon>Holosporales</taxon>
        <taxon>Caedimonadaceae</taxon>
        <taxon>Caedimonas</taxon>
    </lineage>
</organism>
<feature type="compositionally biased region" description="Acidic residues" evidence="9">
    <location>
        <begin position="126"/>
        <end position="137"/>
    </location>
</feature>
<dbReference type="NCBIfam" id="TIGR00757">
    <property type="entry name" value="RNaseEG"/>
    <property type="match status" value="1"/>
</dbReference>
<dbReference type="PANTHER" id="PTHR30001:SF1">
    <property type="entry name" value="RIBONUCLEASE E_G-LIKE PROTEIN, CHLOROPLASTIC"/>
    <property type="match status" value="1"/>
</dbReference>
<feature type="compositionally biased region" description="Basic residues" evidence="9">
    <location>
        <begin position="687"/>
        <end position="701"/>
    </location>
</feature>
<dbReference type="InterPro" id="IPR019307">
    <property type="entry name" value="RNA-bd_AU-1/RNase_E/G"/>
</dbReference>
<dbReference type="GO" id="GO:0004540">
    <property type="term" value="F:RNA nuclease activity"/>
    <property type="evidence" value="ECO:0007669"/>
    <property type="project" value="InterPro"/>
</dbReference>